<dbReference type="PROSITE" id="PS51880">
    <property type="entry name" value="TGS"/>
    <property type="match status" value="1"/>
</dbReference>
<dbReference type="Pfam" id="PF02824">
    <property type="entry name" value="TGS"/>
    <property type="match status" value="1"/>
</dbReference>
<comment type="caution">
    <text evidence="2">The sequence shown here is derived from an EMBL/GenBank/DDBJ whole genome shotgun (WGS) entry which is preliminary data.</text>
</comment>
<dbReference type="Proteomes" id="UP001162164">
    <property type="component" value="Unassembled WGS sequence"/>
</dbReference>
<evidence type="ECO:0000259" key="1">
    <source>
        <dbReference type="PROSITE" id="PS51880"/>
    </source>
</evidence>
<dbReference type="EMBL" id="JAPWTJ010002192">
    <property type="protein sequence ID" value="KAJ8967380.1"/>
    <property type="molecule type" value="Genomic_DNA"/>
</dbReference>
<keyword evidence="3" id="KW-1185">Reference proteome</keyword>
<organism evidence="2 3">
    <name type="scientific">Molorchus minor</name>
    <dbReference type="NCBI Taxonomy" id="1323400"/>
    <lineage>
        <taxon>Eukaryota</taxon>
        <taxon>Metazoa</taxon>
        <taxon>Ecdysozoa</taxon>
        <taxon>Arthropoda</taxon>
        <taxon>Hexapoda</taxon>
        <taxon>Insecta</taxon>
        <taxon>Pterygota</taxon>
        <taxon>Neoptera</taxon>
        <taxon>Endopterygota</taxon>
        <taxon>Coleoptera</taxon>
        <taxon>Polyphaga</taxon>
        <taxon>Cucujiformia</taxon>
        <taxon>Chrysomeloidea</taxon>
        <taxon>Cerambycidae</taxon>
        <taxon>Lamiinae</taxon>
        <taxon>Monochamini</taxon>
        <taxon>Molorchus</taxon>
    </lineage>
</organism>
<accession>A0ABQ9IXF4</accession>
<dbReference type="InterPro" id="IPR012675">
    <property type="entry name" value="Beta-grasp_dom_sf"/>
</dbReference>
<sequence length="127" mass="14647">MLFVPTEFICLAFMFTIRLIKFPLEEVDKIARQPNSIVVSCNMELNLDYLLITLWEYLCLIRVYTKKPGQPPDFADGLILRKGVTVEHVCHAIHRTLASQFKYALVWGTSTNLLNVLELIILCTTRM</sequence>
<reference evidence="2" key="1">
    <citation type="journal article" date="2023" name="Insect Mol. Biol.">
        <title>Genome sequencing provides insights into the evolution of gene families encoding plant cell wall-degrading enzymes in longhorned beetles.</title>
        <authorList>
            <person name="Shin N.R."/>
            <person name="Okamura Y."/>
            <person name="Kirsch R."/>
            <person name="Pauchet Y."/>
        </authorList>
    </citation>
    <scope>NUCLEOTIDE SEQUENCE</scope>
    <source>
        <strain evidence="2">MMC_N1</strain>
    </source>
</reference>
<dbReference type="Gene3D" id="3.10.20.30">
    <property type="match status" value="1"/>
</dbReference>
<dbReference type="InterPro" id="IPR012676">
    <property type="entry name" value="TGS-like"/>
</dbReference>
<dbReference type="InterPro" id="IPR004095">
    <property type="entry name" value="TGS"/>
</dbReference>
<evidence type="ECO:0000313" key="2">
    <source>
        <dbReference type="EMBL" id="KAJ8967380.1"/>
    </source>
</evidence>
<dbReference type="InterPro" id="IPR045001">
    <property type="entry name" value="DRG"/>
</dbReference>
<protein>
    <recommendedName>
        <fullName evidence="1">TGS domain-containing protein</fullName>
    </recommendedName>
</protein>
<gene>
    <name evidence="2" type="ORF">NQ317_018523</name>
</gene>
<proteinExistence type="predicted"/>
<dbReference type="SUPFAM" id="SSF81271">
    <property type="entry name" value="TGS-like"/>
    <property type="match status" value="1"/>
</dbReference>
<name>A0ABQ9IXF4_9CUCU</name>
<feature type="domain" description="TGS" evidence="1">
    <location>
        <begin position="59"/>
        <end position="127"/>
    </location>
</feature>
<evidence type="ECO:0000313" key="3">
    <source>
        <dbReference type="Proteomes" id="UP001162164"/>
    </source>
</evidence>
<dbReference type="PANTHER" id="PTHR43127">
    <property type="entry name" value="DEVELOPMENTALLY-REGULATED GTP-BINDING PROTEIN 2"/>
    <property type="match status" value="1"/>
</dbReference>